<dbReference type="RefSeq" id="WP_169350424.1">
    <property type="nucleotide sequence ID" value="NZ_JABBJJ010000306.1"/>
</dbReference>
<name>A0A848LUA2_9BACT</name>
<sequence length="84" mass="8456">MNRIPSPRFSCFPGSRVWLLVGLLAWAGGCAVEDPVASFNNVDGGSGPQSTGDGGPSEEGAPPDCAPEVPDAGTPCAPVEETAE</sequence>
<evidence type="ECO:0000313" key="3">
    <source>
        <dbReference type="EMBL" id="NMO21231.1"/>
    </source>
</evidence>
<reference evidence="3 4" key="1">
    <citation type="submission" date="2020-04" db="EMBL/GenBank/DDBJ databases">
        <title>Draft genome of Pyxidicoccus fallax type strain.</title>
        <authorList>
            <person name="Whitworth D.E."/>
        </authorList>
    </citation>
    <scope>NUCLEOTIDE SEQUENCE [LARGE SCALE GENOMIC DNA]</scope>
    <source>
        <strain evidence="3 4">DSM 14698</strain>
    </source>
</reference>
<gene>
    <name evidence="3" type="ORF">HG543_41235</name>
</gene>
<comment type="caution">
    <text evidence="3">The sequence shown here is derived from an EMBL/GenBank/DDBJ whole genome shotgun (WGS) entry which is preliminary data.</text>
</comment>
<protein>
    <recommendedName>
        <fullName evidence="5">Lipoprotein</fullName>
    </recommendedName>
</protein>
<feature type="compositionally biased region" description="Gly residues" evidence="1">
    <location>
        <begin position="44"/>
        <end position="57"/>
    </location>
</feature>
<evidence type="ECO:0008006" key="5">
    <source>
        <dbReference type="Google" id="ProtNLM"/>
    </source>
</evidence>
<keyword evidence="4" id="KW-1185">Reference proteome</keyword>
<feature type="region of interest" description="Disordered" evidence="1">
    <location>
        <begin position="38"/>
        <end position="84"/>
    </location>
</feature>
<feature type="signal peptide" evidence="2">
    <location>
        <begin position="1"/>
        <end position="27"/>
    </location>
</feature>
<feature type="chain" id="PRO_5032578539" description="Lipoprotein" evidence="2">
    <location>
        <begin position="28"/>
        <end position="84"/>
    </location>
</feature>
<keyword evidence="2" id="KW-0732">Signal</keyword>
<dbReference type="PROSITE" id="PS51257">
    <property type="entry name" value="PROKAR_LIPOPROTEIN"/>
    <property type="match status" value="1"/>
</dbReference>
<evidence type="ECO:0000313" key="4">
    <source>
        <dbReference type="Proteomes" id="UP000518300"/>
    </source>
</evidence>
<proteinExistence type="predicted"/>
<organism evidence="3 4">
    <name type="scientific">Pyxidicoccus fallax</name>
    <dbReference type="NCBI Taxonomy" id="394095"/>
    <lineage>
        <taxon>Bacteria</taxon>
        <taxon>Pseudomonadati</taxon>
        <taxon>Myxococcota</taxon>
        <taxon>Myxococcia</taxon>
        <taxon>Myxococcales</taxon>
        <taxon>Cystobacterineae</taxon>
        <taxon>Myxococcaceae</taxon>
        <taxon>Pyxidicoccus</taxon>
    </lineage>
</organism>
<evidence type="ECO:0000256" key="1">
    <source>
        <dbReference type="SAM" id="MobiDB-lite"/>
    </source>
</evidence>
<dbReference type="EMBL" id="JABBJJ010000306">
    <property type="protein sequence ID" value="NMO21231.1"/>
    <property type="molecule type" value="Genomic_DNA"/>
</dbReference>
<dbReference type="Proteomes" id="UP000518300">
    <property type="component" value="Unassembled WGS sequence"/>
</dbReference>
<accession>A0A848LUA2</accession>
<evidence type="ECO:0000256" key="2">
    <source>
        <dbReference type="SAM" id="SignalP"/>
    </source>
</evidence>
<dbReference type="AlphaFoldDB" id="A0A848LUA2"/>